<dbReference type="InterPro" id="IPR011611">
    <property type="entry name" value="PfkB_dom"/>
</dbReference>
<dbReference type="AlphaFoldDB" id="A0A1I1NJ82"/>
<dbReference type="PANTHER" id="PTHR42774">
    <property type="entry name" value="PHOSPHOTRANSFERASE SYSTEM TRANSPORT PROTEIN"/>
    <property type="match status" value="1"/>
</dbReference>
<dbReference type="RefSeq" id="WP_093426882.1">
    <property type="nucleotide sequence ID" value="NZ_FOMJ01000001.1"/>
</dbReference>
<evidence type="ECO:0000313" key="5">
    <source>
        <dbReference type="EMBL" id="SFC94793.1"/>
    </source>
</evidence>
<proteinExistence type="predicted"/>
<dbReference type="PROSITE" id="PS00583">
    <property type="entry name" value="PFKB_KINASES_1"/>
    <property type="match status" value="1"/>
</dbReference>
<dbReference type="Pfam" id="PF00294">
    <property type="entry name" value="PfkB"/>
    <property type="match status" value="1"/>
</dbReference>
<organism evidence="5 6">
    <name type="scientific">Thiohalospira halophila DSM 15071</name>
    <dbReference type="NCBI Taxonomy" id="1123397"/>
    <lineage>
        <taxon>Bacteria</taxon>
        <taxon>Pseudomonadati</taxon>
        <taxon>Pseudomonadota</taxon>
        <taxon>Gammaproteobacteria</taxon>
        <taxon>Thiohalospirales</taxon>
        <taxon>Thiohalospiraceae</taxon>
        <taxon>Thiohalospira</taxon>
    </lineage>
</organism>
<dbReference type="InterPro" id="IPR052562">
    <property type="entry name" value="Ketohexokinase-related"/>
</dbReference>
<dbReference type="SUPFAM" id="SSF53613">
    <property type="entry name" value="Ribokinase-like"/>
    <property type="match status" value="1"/>
</dbReference>
<keyword evidence="1" id="KW-0808">Transferase</keyword>
<dbReference type="OrthoDB" id="9813569at2"/>
<name>A0A1I1NJ82_9GAMM</name>
<dbReference type="PROSITE" id="PS00584">
    <property type="entry name" value="PFKB_KINASES_2"/>
    <property type="match status" value="1"/>
</dbReference>
<feature type="domain" description="Carbohydrate kinase PfkB" evidence="4">
    <location>
        <begin position="1"/>
        <end position="280"/>
    </location>
</feature>
<dbReference type="Gene3D" id="3.40.1190.20">
    <property type="match status" value="1"/>
</dbReference>
<protein>
    <submittedName>
        <fullName evidence="5">Ketohexokinase</fullName>
    </submittedName>
</protein>
<dbReference type="EMBL" id="FOMJ01000001">
    <property type="protein sequence ID" value="SFC94793.1"/>
    <property type="molecule type" value="Genomic_DNA"/>
</dbReference>
<dbReference type="STRING" id="1123397.SAMN05660831_00192"/>
<evidence type="ECO:0000256" key="2">
    <source>
        <dbReference type="ARBA" id="ARBA00022777"/>
    </source>
</evidence>
<evidence type="ECO:0000256" key="3">
    <source>
        <dbReference type="SAM" id="MobiDB-lite"/>
    </source>
</evidence>
<gene>
    <name evidence="5" type="ORF">SAMN05660831_00192</name>
</gene>
<accession>A0A1I1NJ82</accession>
<sequence>MATILTVGIAALDIINTVEHYPAEDDEVRATDQRIARGGNAANTAEVLARLGHTTRWAGTLGDDADSERIRASFRAAGVDIAGARTVPGGRVPTSYITASRATGSRTIVHHRDLPELDAAHFARLDLADLDWLHFEGRNVEALTAMIDHARQQRPGLPLSIEAEKPRPGLEAVLERGDVVFFSRPWAEAAGYTDPAAFLAATLPHRARTVTWGAEGAHAAGPEEAPHHHPAAPPESVVDTIGAGDAFNAGALHALAGGGDIHAAARSGNRIAGLKCGVEGFELPPVH</sequence>
<evidence type="ECO:0000256" key="1">
    <source>
        <dbReference type="ARBA" id="ARBA00022679"/>
    </source>
</evidence>
<dbReference type="InterPro" id="IPR002173">
    <property type="entry name" value="Carboh/pur_kinase_PfkB_CS"/>
</dbReference>
<dbReference type="Proteomes" id="UP000198611">
    <property type="component" value="Unassembled WGS sequence"/>
</dbReference>
<keyword evidence="2 5" id="KW-0418">Kinase</keyword>
<dbReference type="PANTHER" id="PTHR42774:SF3">
    <property type="entry name" value="KETOHEXOKINASE"/>
    <property type="match status" value="1"/>
</dbReference>
<keyword evidence="6" id="KW-1185">Reference proteome</keyword>
<dbReference type="InterPro" id="IPR029056">
    <property type="entry name" value="Ribokinase-like"/>
</dbReference>
<feature type="region of interest" description="Disordered" evidence="3">
    <location>
        <begin position="215"/>
        <end position="236"/>
    </location>
</feature>
<evidence type="ECO:0000259" key="4">
    <source>
        <dbReference type="Pfam" id="PF00294"/>
    </source>
</evidence>
<dbReference type="GO" id="GO:0016301">
    <property type="term" value="F:kinase activity"/>
    <property type="evidence" value="ECO:0007669"/>
    <property type="project" value="UniProtKB-KW"/>
</dbReference>
<evidence type="ECO:0000313" key="6">
    <source>
        <dbReference type="Proteomes" id="UP000198611"/>
    </source>
</evidence>
<reference evidence="5 6" key="1">
    <citation type="submission" date="2016-10" db="EMBL/GenBank/DDBJ databases">
        <authorList>
            <person name="de Groot N.N."/>
        </authorList>
    </citation>
    <scope>NUCLEOTIDE SEQUENCE [LARGE SCALE GENOMIC DNA]</scope>
    <source>
        <strain evidence="5 6">HL3</strain>
    </source>
</reference>